<dbReference type="GO" id="GO:0046348">
    <property type="term" value="P:amino sugar catabolic process"/>
    <property type="evidence" value="ECO:0007669"/>
    <property type="project" value="InterPro"/>
</dbReference>
<dbReference type="PROSITE" id="PS51464">
    <property type="entry name" value="SIS"/>
    <property type="match status" value="1"/>
</dbReference>
<evidence type="ECO:0000256" key="1">
    <source>
        <dbReference type="ARBA" id="ARBA00023239"/>
    </source>
</evidence>
<dbReference type="PANTHER" id="PTHR10088:SF4">
    <property type="entry name" value="GLUCOKINASE REGULATORY PROTEIN"/>
    <property type="match status" value="1"/>
</dbReference>
<dbReference type="PANTHER" id="PTHR10088">
    <property type="entry name" value="GLUCOKINASE REGULATORY PROTEIN"/>
    <property type="match status" value="1"/>
</dbReference>
<dbReference type="EC" id="4.2.1.126" evidence="3"/>
<dbReference type="InterPro" id="IPR005488">
    <property type="entry name" value="Etherase_MurQ"/>
</dbReference>
<dbReference type="InterPro" id="IPR040190">
    <property type="entry name" value="MURQ/GCKR"/>
</dbReference>
<comment type="subunit">
    <text evidence="3">Homodimer.</text>
</comment>
<dbReference type="NCBIfam" id="NF009222">
    <property type="entry name" value="PRK12570.1"/>
    <property type="match status" value="1"/>
</dbReference>
<dbReference type="GO" id="GO:0016803">
    <property type="term" value="F:ether hydrolase activity"/>
    <property type="evidence" value="ECO:0007669"/>
    <property type="project" value="TreeGrafter"/>
</dbReference>
<dbReference type="AlphaFoldDB" id="A0A7X8YDM8"/>
<dbReference type="GO" id="GO:0016835">
    <property type="term" value="F:carbon-oxygen lyase activity"/>
    <property type="evidence" value="ECO:0007669"/>
    <property type="project" value="UniProtKB-UniRule"/>
</dbReference>
<dbReference type="InterPro" id="IPR001347">
    <property type="entry name" value="SIS_dom"/>
</dbReference>
<organism evidence="5 6">
    <name type="scientific">Nesterenkonia sedimenti</name>
    <dbReference type="NCBI Taxonomy" id="1463632"/>
    <lineage>
        <taxon>Bacteria</taxon>
        <taxon>Bacillati</taxon>
        <taxon>Actinomycetota</taxon>
        <taxon>Actinomycetes</taxon>
        <taxon>Micrococcales</taxon>
        <taxon>Micrococcaceae</taxon>
        <taxon>Nesterenkonia</taxon>
    </lineage>
</organism>
<reference evidence="5 6" key="1">
    <citation type="submission" date="2020-04" db="EMBL/GenBank/DDBJ databases">
        <title>Nesterenkonia sp. nov., isolated from marine sediment.</title>
        <authorList>
            <person name="Zhang G."/>
        </authorList>
    </citation>
    <scope>NUCLEOTIDE SEQUENCE [LARGE SCALE GENOMIC DNA]</scope>
    <source>
        <strain evidence="5 6">MY13</strain>
    </source>
</reference>
<comment type="function">
    <text evidence="3">Specifically catalyzes the cleavage of the D-lactyl ether substituent of MurNAc 6-phosphate, producing GlcNAc 6-phosphate and D-lactate.</text>
</comment>
<keyword evidence="6" id="KW-1185">Reference proteome</keyword>
<accession>A0A7X8YDM8</accession>
<feature type="active site" evidence="3">
    <location>
        <position position="122"/>
    </location>
</feature>
<evidence type="ECO:0000313" key="5">
    <source>
        <dbReference type="EMBL" id="NLS09759.1"/>
    </source>
</evidence>
<dbReference type="UniPathway" id="UPA00342"/>
<dbReference type="CDD" id="cd05007">
    <property type="entry name" value="SIS_Etherase"/>
    <property type="match status" value="1"/>
</dbReference>
<evidence type="ECO:0000313" key="6">
    <source>
        <dbReference type="Proteomes" id="UP000523139"/>
    </source>
</evidence>
<evidence type="ECO:0000259" key="4">
    <source>
        <dbReference type="PROSITE" id="PS51464"/>
    </source>
</evidence>
<dbReference type="NCBIfam" id="TIGR00274">
    <property type="entry name" value="N-acetylmuramic acid 6-phosphate etherase"/>
    <property type="match status" value="1"/>
</dbReference>
<comment type="catalytic activity">
    <reaction evidence="3">
        <text>N-acetyl-D-muramate 6-phosphate + H2O = N-acetyl-D-glucosamine 6-phosphate + (R)-lactate</text>
        <dbReference type="Rhea" id="RHEA:26410"/>
        <dbReference type="ChEBI" id="CHEBI:15377"/>
        <dbReference type="ChEBI" id="CHEBI:16004"/>
        <dbReference type="ChEBI" id="CHEBI:57513"/>
        <dbReference type="ChEBI" id="CHEBI:58722"/>
        <dbReference type="EC" id="4.2.1.126"/>
    </reaction>
</comment>
<dbReference type="Gene3D" id="3.40.50.10490">
    <property type="entry name" value="Glucose-6-phosphate isomerase like protein, domain 1"/>
    <property type="match status" value="1"/>
</dbReference>
<dbReference type="GO" id="GO:0097173">
    <property type="term" value="P:N-acetylmuramic acid catabolic process"/>
    <property type="evidence" value="ECO:0007669"/>
    <property type="project" value="UniProtKB-UniPathway"/>
</dbReference>
<comment type="pathway">
    <text evidence="3">Amino-sugar metabolism; N-acetylmuramate degradation.</text>
</comment>
<protein>
    <recommendedName>
        <fullName evidence="3">N-acetylmuramic acid 6-phosphate etherase</fullName>
        <shortName evidence="3">MurNAc-6-P etherase</shortName>
        <ecNumber evidence="3">4.2.1.126</ecNumber>
    </recommendedName>
    <alternativeName>
        <fullName evidence="3">N-acetylmuramic acid 6-phosphate hydrolase</fullName>
    </alternativeName>
    <alternativeName>
        <fullName evidence="3">N-acetylmuramic acid 6-phosphate lyase</fullName>
    </alternativeName>
</protein>
<dbReference type="GO" id="GO:0009254">
    <property type="term" value="P:peptidoglycan turnover"/>
    <property type="evidence" value="ECO:0007669"/>
    <property type="project" value="TreeGrafter"/>
</dbReference>
<feature type="active site" description="Proton donor" evidence="3">
    <location>
        <position position="91"/>
    </location>
</feature>
<keyword evidence="1 3" id="KW-0456">Lyase</keyword>
<evidence type="ECO:0000256" key="3">
    <source>
        <dbReference type="HAMAP-Rule" id="MF_00068"/>
    </source>
</evidence>
<dbReference type="GO" id="GO:0097367">
    <property type="term" value="F:carbohydrate derivative binding"/>
    <property type="evidence" value="ECO:0007669"/>
    <property type="project" value="InterPro"/>
</dbReference>
<dbReference type="NCBIfam" id="NF003915">
    <property type="entry name" value="PRK05441.1"/>
    <property type="match status" value="1"/>
</dbReference>
<comment type="miscellaneous">
    <text evidence="3">A lyase-type mechanism (elimination/hydration) is suggested for the cleavage of the lactyl ether bond of MurNAc 6-phosphate, with the formation of an alpha,beta-unsaturated aldehyde intermediate with (E)-stereochemistry, followed by the syn addition of water to give product.</text>
</comment>
<comment type="caution">
    <text evidence="5">The sequence shown here is derived from an EMBL/GenBank/DDBJ whole genome shotgun (WGS) entry which is preliminary data.</text>
</comment>
<dbReference type="InterPro" id="IPR046348">
    <property type="entry name" value="SIS_dom_sf"/>
</dbReference>
<keyword evidence="2 3" id="KW-0119">Carbohydrate metabolism</keyword>
<dbReference type="RefSeq" id="WP_168887253.1">
    <property type="nucleotide sequence ID" value="NZ_JABAHY010000005.1"/>
</dbReference>
<feature type="domain" description="SIS" evidence="4">
    <location>
        <begin position="63"/>
        <end position="226"/>
    </location>
</feature>
<dbReference type="Pfam" id="PF22645">
    <property type="entry name" value="GKRP_SIS_N"/>
    <property type="match status" value="1"/>
</dbReference>
<dbReference type="Proteomes" id="UP000523139">
    <property type="component" value="Unassembled WGS sequence"/>
</dbReference>
<dbReference type="FunFam" id="3.40.50.10490:FF:000014">
    <property type="entry name" value="N-acetylmuramic acid 6-phosphate etherase"/>
    <property type="match status" value="1"/>
</dbReference>
<sequence length="306" mass="32102">MTKSVGADHSLAELATEGIDERYRDLDSRSTLGVLEAMNEAEAEVPRAVNRALPQISQLVDGVAARLRTGGRLIYLGAGTSGRLGIVDASECPPTFYTSPETIQALIAGGREAVFSAVEAAEDSQEAGAKDLAELQISSRDAVVGIAASGRTPYVLGAVRAAAEVGALTGGIACNTGSELSAAVQYPVEVEVGPEVLAGSTRLKAGSATKQVLNMISTAVMVQNGKTYGNLMVDVAITNAKLRDRGERLIMRITGCDRNRAKHALRDSGDRVKVAAVMLTRGLDREAAELVLRMNDERLAPALEAN</sequence>
<dbReference type="PROSITE" id="PS01272">
    <property type="entry name" value="GCKR"/>
    <property type="match status" value="1"/>
</dbReference>
<dbReference type="SUPFAM" id="SSF53697">
    <property type="entry name" value="SIS domain"/>
    <property type="match status" value="1"/>
</dbReference>
<dbReference type="InterPro" id="IPR005486">
    <property type="entry name" value="Glucokinase_regulatory_CS"/>
</dbReference>
<name>A0A7X8YDM8_9MICC</name>
<dbReference type="HAMAP" id="MF_00068">
    <property type="entry name" value="MurQ"/>
    <property type="match status" value="1"/>
</dbReference>
<dbReference type="EMBL" id="JABAHY010000005">
    <property type="protein sequence ID" value="NLS09759.1"/>
    <property type="molecule type" value="Genomic_DNA"/>
</dbReference>
<comment type="similarity">
    <text evidence="3">Belongs to the GCKR-like family. MurNAc-6-P etherase subfamily.</text>
</comment>
<proteinExistence type="inferred from homology"/>
<evidence type="ECO:0000256" key="2">
    <source>
        <dbReference type="ARBA" id="ARBA00023277"/>
    </source>
</evidence>
<dbReference type="Gene3D" id="1.10.8.1080">
    <property type="match status" value="1"/>
</dbReference>
<gene>
    <name evidence="3 5" type="primary">murQ</name>
    <name evidence="5" type="ORF">HGQ17_07015</name>
</gene>